<evidence type="ECO:0000313" key="1">
    <source>
        <dbReference type="EMBL" id="KAI8033558.1"/>
    </source>
</evidence>
<comment type="caution">
    <text evidence="2">The sequence shown here is derived from an EMBL/GenBank/DDBJ whole genome shotgun (WGS) entry which is preliminary data.</text>
</comment>
<evidence type="ECO:0000313" key="3">
    <source>
        <dbReference type="Proteomes" id="UP001059596"/>
    </source>
</evidence>
<evidence type="ECO:0000313" key="2">
    <source>
        <dbReference type="EMBL" id="KAI8033560.1"/>
    </source>
</evidence>
<dbReference type="EMBL" id="JAMKOV010000124">
    <property type="protein sequence ID" value="KAI8033560.1"/>
    <property type="molecule type" value="Genomic_DNA"/>
</dbReference>
<dbReference type="EMBL" id="JAMKOV010000124">
    <property type="protein sequence ID" value="KAI8033558.1"/>
    <property type="molecule type" value="Genomic_DNA"/>
</dbReference>
<dbReference type="Proteomes" id="UP001059596">
    <property type="component" value="Unassembled WGS sequence"/>
</dbReference>
<sequence>MRLKTIRPEPENTDVERYFVRATTTTAVFYMQGWRNFRCLLNIKSILYKND</sequence>
<reference evidence="2" key="1">
    <citation type="journal article" date="2023" name="Genome Biol. Evol.">
        <title>Long-read-based Genome Assembly of Drosophila gunungcola Reveals Fewer Chemosensory Genes in Flower-breeding Species.</title>
        <authorList>
            <person name="Negi A."/>
            <person name="Liao B.Y."/>
            <person name="Yeh S.D."/>
        </authorList>
    </citation>
    <scope>NUCLEOTIDE SEQUENCE</scope>
    <source>
        <strain evidence="2">Sukarami</strain>
    </source>
</reference>
<name>A0A9Q0BJ54_9MUSC</name>
<proteinExistence type="predicted"/>
<dbReference type="AlphaFoldDB" id="A0A9Q0BJ54"/>
<protein>
    <submittedName>
        <fullName evidence="2">Uncharacterized protein</fullName>
    </submittedName>
</protein>
<organism evidence="2 3">
    <name type="scientific">Drosophila gunungcola</name>
    <name type="common">fruit fly</name>
    <dbReference type="NCBI Taxonomy" id="103775"/>
    <lineage>
        <taxon>Eukaryota</taxon>
        <taxon>Metazoa</taxon>
        <taxon>Ecdysozoa</taxon>
        <taxon>Arthropoda</taxon>
        <taxon>Hexapoda</taxon>
        <taxon>Insecta</taxon>
        <taxon>Pterygota</taxon>
        <taxon>Neoptera</taxon>
        <taxon>Endopterygota</taxon>
        <taxon>Diptera</taxon>
        <taxon>Brachycera</taxon>
        <taxon>Muscomorpha</taxon>
        <taxon>Ephydroidea</taxon>
        <taxon>Drosophilidae</taxon>
        <taxon>Drosophila</taxon>
        <taxon>Sophophora</taxon>
    </lineage>
</organism>
<accession>A0A9Q0BJ54</accession>
<gene>
    <name evidence="1" type="ORF">M5D96_013686</name>
    <name evidence="2" type="ORF">M5D96_013688</name>
</gene>
<keyword evidence="3" id="KW-1185">Reference proteome</keyword>